<sequence>MAISLRHSVAYKHLIHSRVFRATITILAELNTRQLAVLAAEPRFSSPLSVHCRHSDFAHACVPFPADASTSSSLEAPGIPQSPGAQELPPNPPEFELSPGGQVMCVCRGRR</sequence>
<dbReference type="AlphaFoldDB" id="A0A2G8RS55"/>
<reference evidence="2 3" key="1">
    <citation type="journal article" date="2015" name="Sci. Rep.">
        <title>Chromosome-level genome map provides insights into diverse defense mechanisms in the medicinal fungus Ganoderma sinense.</title>
        <authorList>
            <person name="Zhu Y."/>
            <person name="Xu J."/>
            <person name="Sun C."/>
            <person name="Zhou S."/>
            <person name="Xu H."/>
            <person name="Nelson D.R."/>
            <person name="Qian J."/>
            <person name="Song J."/>
            <person name="Luo H."/>
            <person name="Xiang L."/>
            <person name="Li Y."/>
            <person name="Xu Z."/>
            <person name="Ji A."/>
            <person name="Wang L."/>
            <person name="Lu S."/>
            <person name="Hayward A."/>
            <person name="Sun W."/>
            <person name="Li X."/>
            <person name="Schwartz D.C."/>
            <person name="Wang Y."/>
            <person name="Chen S."/>
        </authorList>
    </citation>
    <scope>NUCLEOTIDE SEQUENCE [LARGE SCALE GENOMIC DNA]</scope>
    <source>
        <strain evidence="2 3">ZZ0214-1</strain>
    </source>
</reference>
<evidence type="ECO:0000313" key="2">
    <source>
        <dbReference type="EMBL" id="PIL24349.1"/>
    </source>
</evidence>
<organism evidence="2 3">
    <name type="scientific">Ganoderma sinense ZZ0214-1</name>
    <dbReference type="NCBI Taxonomy" id="1077348"/>
    <lineage>
        <taxon>Eukaryota</taxon>
        <taxon>Fungi</taxon>
        <taxon>Dikarya</taxon>
        <taxon>Basidiomycota</taxon>
        <taxon>Agaricomycotina</taxon>
        <taxon>Agaricomycetes</taxon>
        <taxon>Polyporales</taxon>
        <taxon>Polyporaceae</taxon>
        <taxon>Ganoderma</taxon>
    </lineage>
</organism>
<evidence type="ECO:0000313" key="3">
    <source>
        <dbReference type="Proteomes" id="UP000230002"/>
    </source>
</evidence>
<dbReference type="Proteomes" id="UP000230002">
    <property type="component" value="Unassembled WGS sequence"/>
</dbReference>
<proteinExistence type="predicted"/>
<gene>
    <name evidence="2" type="ORF">GSI_14102</name>
</gene>
<feature type="region of interest" description="Disordered" evidence="1">
    <location>
        <begin position="67"/>
        <end position="95"/>
    </location>
</feature>
<dbReference type="EMBL" id="AYKW01000067">
    <property type="protein sequence ID" value="PIL24349.1"/>
    <property type="molecule type" value="Genomic_DNA"/>
</dbReference>
<name>A0A2G8RS55_9APHY</name>
<protein>
    <submittedName>
        <fullName evidence="2">Uncharacterized protein</fullName>
    </submittedName>
</protein>
<keyword evidence="3" id="KW-1185">Reference proteome</keyword>
<evidence type="ECO:0000256" key="1">
    <source>
        <dbReference type="SAM" id="MobiDB-lite"/>
    </source>
</evidence>
<comment type="caution">
    <text evidence="2">The sequence shown here is derived from an EMBL/GenBank/DDBJ whole genome shotgun (WGS) entry which is preliminary data.</text>
</comment>
<accession>A0A2G8RS55</accession>